<name>A0ABU7MNR5_9ACTN</name>
<dbReference type="Gene3D" id="3.90.25.10">
    <property type="entry name" value="UDP-galactose 4-epimerase, domain 1"/>
    <property type="match status" value="1"/>
</dbReference>
<proteinExistence type="predicted"/>
<protein>
    <submittedName>
        <fullName evidence="1">NmrA family transcriptional regulator</fullName>
    </submittedName>
</protein>
<accession>A0ABU7MNR5</accession>
<reference evidence="1 2" key="1">
    <citation type="submission" date="2024-01" db="EMBL/GenBank/DDBJ databases">
        <title>Draft genome sequence of Gordonia sp. PKS22-38.</title>
        <authorList>
            <person name="Suphannarot A."/>
            <person name="Mingma R."/>
        </authorList>
    </citation>
    <scope>NUCLEOTIDE SEQUENCE [LARGE SCALE GENOMIC DNA]</scope>
    <source>
        <strain evidence="1 2">PKS22-38</strain>
    </source>
</reference>
<dbReference type="EMBL" id="JAZDUE010000002">
    <property type="protein sequence ID" value="MEE4021974.1"/>
    <property type="molecule type" value="Genomic_DNA"/>
</dbReference>
<comment type="caution">
    <text evidence="1">The sequence shown here is derived from an EMBL/GenBank/DDBJ whole genome shotgun (WGS) entry which is preliminary data.</text>
</comment>
<evidence type="ECO:0000313" key="1">
    <source>
        <dbReference type="EMBL" id="MEE4021974.1"/>
    </source>
</evidence>
<evidence type="ECO:0000313" key="2">
    <source>
        <dbReference type="Proteomes" id="UP001335729"/>
    </source>
</evidence>
<dbReference type="SUPFAM" id="SSF51735">
    <property type="entry name" value="NAD(P)-binding Rossmann-fold domains"/>
    <property type="match status" value="1"/>
</dbReference>
<organism evidence="1 2">
    <name type="scientific">Gordonia prachuapensis</name>
    <dbReference type="NCBI Taxonomy" id="3115651"/>
    <lineage>
        <taxon>Bacteria</taxon>
        <taxon>Bacillati</taxon>
        <taxon>Actinomycetota</taxon>
        <taxon>Actinomycetes</taxon>
        <taxon>Mycobacteriales</taxon>
        <taxon>Gordoniaceae</taxon>
        <taxon>Gordonia</taxon>
    </lineage>
</organism>
<dbReference type="RefSeq" id="WP_330503299.1">
    <property type="nucleotide sequence ID" value="NZ_JAZDUE010000002.1"/>
</dbReference>
<dbReference type="Gene3D" id="3.40.50.720">
    <property type="entry name" value="NAD(P)-binding Rossmann-like Domain"/>
    <property type="match status" value="1"/>
</dbReference>
<dbReference type="PANTHER" id="PTHR43162:SF1">
    <property type="entry name" value="PRESTALK A DIFFERENTIATION PROTEIN A"/>
    <property type="match status" value="1"/>
</dbReference>
<gene>
    <name evidence="1" type="ORF">V1Y59_02695</name>
</gene>
<dbReference type="InterPro" id="IPR051604">
    <property type="entry name" value="Ergot_Alk_Oxidoreductase"/>
</dbReference>
<dbReference type="PANTHER" id="PTHR43162">
    <property type="match status" value="1"/>
</dbReference>
<sequence length="296" mass="31325">MTQNSATSDTARTASVAPVLVVGATGKTGRRVADLLARRGHPVRSASRSSTTRFDWTDRSTWMPALSGAGPVYISYQPDLIVPGATDDIAEFVRMAESAGVTRLVLLAGRGEPEAAEAGRLVHESRIESTVLSCAWFDQNFSEGGFAPEVAMGSLTLPVPEVGEPFVDADDIAEVAVAALLDDSPAGNPHAGRTYDVTGPRLLTFADAAAEIGRARGTEIVYTRVGLDDYRELLQQFDVPDAEAGLLLALFGTLFDGRNSDVSDDVAQVLGRPATDFSAFAESMATVPAHEDQVAR</sequence>
<dbReference type="InterPro" id="IPR036291">
    <property type="entry name" value="NAD(P)-bd_dom_sf"/>
</dbReference>
<dbReference type="Proteomes" id="UP001335729">
    <property type="component" value="Unassembled WGS sequence"/>
</dbReference>
<keyword evidence="2" id="KW-1185">Reference proteome</keyword>